<accession>A0A7S1HCU3</accession>
<feature type="region of interest" description="Disordered" evidence="1">
    <location>
        <begin position="1"/>
        <end position="21"/>
    </location>
</feature>
<evidence type="ECO:0000313" key="3">
    <source>
        <dbReference type="EMBL" id="CAD8977305.1"/>
    </source>
</evidence>
<dbReference type="Pfam" id="PF19289">
    <property type="entry name" value="PmbA_TldD_3rd"/>
    <property type="match status" value="1"/>
</dbReference>
<dbReference type="AlphaFoldDB" id="A0A7S1HCU3"/>
<dbReference type="InterPro" id="IPR045569">
    <property type="entry name" value="Metalloprtase-TldD/E_C"/>
</dbReference>
<evidence type="ECO:0000259" key="2">
    <source>
        <dbReference type="Pfam" id="PF19289"/>
    </source>
</evidence>
<reference evidence="3" key="1">
    <citation type="submission" date="2021-01" db="EMBL/GenBank/DDBJ databases">
        <authorList>
            <person name="Corre E."/>
            <person name="Pelletier E."/>
            <person name="Niang G."/>
            <person name="Scheremetjew M."/>
            <person name="Finn R."/>
            <person name="Kale V."/>
            <person name="Holt S."/>
            <person name="Cochrane G."/>
            <person name="Meng A."/>
            <person name="Brown T."/>
            <person name="Cohen L."/>
        </authorList>
    </citation>
    <scope>NUCLEOTIDE SEQUENCE</scope>
    <source>
        <strain evidence="3">CCMP644</strain>
    </source>
</reference>
<evidence type="ECO:0000256" key="1">
    <source>
        <dbReference type="SAM" id="MobiDB-lite"/>
    </source>
</evidence>
<dbReference type="InterPro" id="IPR047657">
    <property type="entry name" value="PmbA"/>
</dbReference>
<sequence length="118" mass="12359">MGLQTTGHAGGSHNLRMSSRATAPGDDLATMVRRLGRGLLVTELMGQGVNYVTGDYSRGASGYWVENGEIAYPVHEVTIAGNLKDMLQNIVGIGADEYTMGTKTVGSVLVTGMKLAGN</sequence>
<dbReference type="GO" id="GO:0006508">
    <property type="term" value="P:proteolysis"/>
    <property type="evidence" value="ECO:0007669"/>
    <property type="project" value="InterPro"/>
</dbReference>
<dbReference type="InterPro" id="IPR036059">
    <property type="entry name" value="TldD/PmbA_sf"/>
</dbReference>
<feature type="domain" description="Metalloprotease TldD/E C-terminal" evidence="2">
    <location>
        <begin position="1"/>
        <end position="117"/>
    </location>
</feature>
<dbReference type="PANTHER" id="PTHR43421:SF1">
    <property type="entry name" value="METALLOPROTEASE PMBA"/>
    <property type="match status" value="1"/>
</dbReference>
<organism evidence="3">
    <name type="scientific">Hemiselmis andersenii</name>
    <name type="common">Cryptophyte alga</name>
    <dbReference type="NCBI Taxonomy" id="464988"/>
    <lineage>
        <taxon>Eukaryota</taxon>
        <taxon>Cryptophyceae</taxon>
        <taxon>Cryptomonadales</taxon>
        <taxon>Hemiselmidaceae</taxon>
        <taxon>Hemiselmis</taxon>
    </lineage>
</organism>
<proteinExistence type="predicted"/>
<dbReference type="PANTHER" id="PTHR43421">
    <property type="entry name" value="METALLOPROTEASE PMBA"/>
    <property type="match status" value="1"/>
</dbReference>
<protein>
    <recommendedName>
        <fullName evidence="2">Metalloprotease TldD/E C-terminal domain-containing protein</fullName>
    </recommendedName>
</protein>
<gene>
    <name evidence="3" type="ORF">HAND00432_LOCUS28313</name>
</gene>
<dbReference type="GO" id="GO:0005829">
    <property type="term" value="C:cytosol"/>
    <property type="evidence" value="ECO:0007669"/>
    <property type="project" value="TreeGrafter"/>
</dbReference>
<name>A0A7S1HCU3_HEMAN</name>
<dbReference type="EMBL" id="HBFX01047092">
    <property type="protein sequence ID" value="CAD8977305.1"/>
    <property type="molecule type" value="Transcribed_RNA"/>
</dbReference>
<dbReference type="SUPFAM" id="SSF111283">
    <property type="entry name" value="Putative modulator of DNA gyrase, PmbA/TldD"/>
    <property type="match status" value="1"/>
</dbReference>
<dbReference type="GO" id="GO:0008237">
    <property type="term" value="F:metallopeptidase activity"/>
    <property type="evidence" value="ECO:0007669"/>
    <property type="project" value="InterPro"/>
</dbReference>